<reference evidence="1" key="1">
    <citation type="journal article" date="2021" name="Proc. Natl. Acad. Sci. U.S.A.">
        <title>A Catalog of Tens of Thousands of Viruses from Human Metagenomes Reveals Hidden Associations with Chronic Diseases.</title>
        <authorList>
            <person name="Tisza M.J."/>
            <person name="Buck C.B."/>
        </authorList>
    </citation>
    <scope>NUCLEOTIDE SEQUENCE</scope>
    <source>
        <strain evidence="1">Ctz6O13</strain>
    </source>
</reference>
<evidence type="ECO:0000313" key="1">
    <source>
        <dbReference type="EMBL" id="DAF63669.1"/>
    </source>
</evidence>
<organism evidence="1">
    <name type="scientific">Podoviridae sp. ctz6O13</name>
    <dbReference type="NCBI Taxonomy" id="2827757"/>
    <lineage>
        <taxon>Viruses</taxon>
        <taxon>Duplodnaviria</taxon>
        <taxon>Heunggongvirae</taxon>
        <taxon>Uroviricota</taxon>
        <taxon>Caudoviricetes</taxon>
    </lineage>
</organism>
<sequence>MYSNKIEDWTILTQASHRMKGQRLSKGSKMLN</sequence>
<proteinExistence type="predicted"/>
<protein>
    <submittedName>
        <fullName evidence="1">Uncharacterized protein</fullName>
    </submittedName>
</protein>
<accession>A0A8S5TK53</accession>
<dbReference type="EMBL" id="BK032843">
    <property type="protein sequence ID" value="DAF63669.1"/>
    <property type="molecule type" value="Genomic_DNA"/>
</dbReference>
<name>A0A8S5TK53_9CAUD</name>